<dbReference type="Pfam" id="PF01490">
    <property type="entry name" value="Aa_trans"/>
    <property type="match status" value="1"/>
</dbReference>
<feature type="transmembrane region" description="Helical" evidence="15">
    <location>
        <begin position="243"/>
        <end position="267"/>
    </location>
</feature>
<evidence type="ECO:0000256" key="3">
    <source>
        <dbReference type="ARBA" id="ARBA00007469"/>
    </source>
</evidence>
<keyword evidence="9 15" id="KW-1133">Transmembrane helix</keyword>
<evidence type="ECO:0000313" key="17">
    <source>
        <dbReference type="EMBL" id="TQD78246.1"/>
    </source>
</evidence>
<keyword evidence="6" id="KW-0732">Signal</keyword>
<keyword evidence="10 15" id="KW-0472">Membrane</keyword>
<dbReference type="GO" id="GO:0009734">
    <property type="term" value="P:auxin-activated signaling pathway"/>
    <property type="evidence" value="ECO:0007669"/>
    <property type="project" value="UniProtKB-KW"/>
</dbReference>
<dbReference type="Pfam" id="PF00445">
    <property type="entry name" value="Ribonuclease_T2"/>
    <property type="match status" value="1"/>
</dbReference>
<feature type="transmembrane region" description="Helical" evidence="15">
    <location>
        <begin position="210"/>
        <end position="231"/>
    </location>
</feature>
<dbReference type="InterPro" id="IPR001568">
    <property type="entry name" value="RNase_T2-like"/>
</dbReference>
<evidence type="ECO:0000256" key="1">
    <source>
        <dbReference type="ARBA" id="ARBA00004127"/>
    </source>
</evidence>
<organism evidence="17 18">
    <name type="scientific">Malus baccata</name>
    <name type="common">Siberian crab apple</name>
    <name type="synonym">Pyrus baccata</name>
    <dbReference type="NCBI Taxonomy" id="106549"/>
    <lineage>
        <taxon>Eukaryota</taxon>
        <taxon>Viridiplantae</taxon>
        <taxon>Streptophyta</taxon>
        <taxon>Embryophyta</taxon>
        <taxon>Tracheophyta</taxon>
        <taxon>Spermatophyta</taxon>
        <taxon>Magnoliopsida</taxon>
        <taxon>eudicotyledons</taxon>
        <taxon>Gunneridae</taxon>
        <taxon>Pentapetalae</taxon>
        <taxon>rosids</taxon>
        <taxon>fabids</taxon>
        <taxon>Rosales</taxon>
        <taxon>Rosaceae</taxon>
        <taxon>Amygdaloideae</taxon>
        <taxon>Maleae</taxon>
        <taxon>Malus</taxon>
    </lineage>
</organism>
<feature type="transmembrane region" description="Helical" evidence="15">
    <location>
        <begin position="106"/>
        <end position="124"/>
    </location>
</feature>
<feature type="transmembrane region" description="Helical" evidence="15">
    <location>
        <begin position="168"/>
        <end position="190"/>
    </location>
</feature>
<evidence type="ECO:0000256" key="5">
    <source>
        <dbReference type="ARBA" id="ARBA00022692"/>
    </source>
</evidence>
<evidence type="ECO:0000259" key="16">
    <source>
        <dbReference type="Pfam" id="PF01490"/>
    </source>
</evidence>
<evidence type="ECO:0000256" key="15">
    <source>
        <dbReference type="SAM" id="Phobius"/>
    </source>
</evidence>
<dbReference type="Proteomes" id="UP000315295">
    <property type="component" value="Unassembled WGS sequence"/>
</dbReference>
<keyword evidence="18" id="KW-1185">Reference proteome</keyword>
<sequence length="545" mass="59009">MDCLKAKKIESQNLPSQEPTNCGGTTFCRTCFNGLNTLSGVGILSIPFALSEGGWLSLILLFQLALLCWYTGLLLQRCMDGNPRIKSYPDIGEVAYGQKGRLTISIFMYLELYLVAVELLILEGDNLNQLFPSMGFNMAGFKVGGKQCFVLLTALVILPTTWLKNLGLLAYVSAGGVFASLLLVAFVFWVGTVDGVGFHEGDVLLNFKGLPTAVSLYLFCYCGHAVFPTLCNSMKDRSKFSKVLLFCFVVSTITYGSMAVLGYLMFGQDLKSQVTLNLPIRKISSRIAIYITIINPLTKYAIIITPIAAAIEDTRPFRNSLTISIFVRTLIVISTVIVALSIPFFSYLMALVGASLSVTVSVLLPCLFYLKINVAARRFGFELVVIVGIMVIGSFVGVVVGSSFVGMPGCFYNDAWTGIGGSRVIPTLENCLWAEVGSSFVGMPGCFYNDAWTGIGGSRVIPTLENCLWAEGIRADGNIYSLSSIKEAIKSAIGYTPGITCNEDASGNSQLYEVYICVDTSGSNLIECPVLPGTKCSSKIEFPSF</sequence>
<feature type="transmembrane region" description="Helical" evidence="15">
    <location>
        <begin position="323"/>
        <end position="342"/>
    </location>
</feature>
<feature type="transmembrane region" description="Helical" evidence="15">
    <location>
        <begin position="382"/>
        <end position="405"/>
    </location>
</feature>
<feature type="transmembrane region" description="Helical" evidence="15">
    <location>
        <begin position="348"/>
        <end position="370"/>
    </location>
</feature>
<keyword evidence="12" id="KW-0927">Auxin signaling pathway</keyword>
<protein>
    <recommendedName>
        <fullName evidence="16">Amino acid transporter transmembrane domain-containing protein</fullName>
    </recommendedName>
</protein>
<comment type="similarity">
    <text evidence="3 14">Belongs to the RNase T2 family.</text>
</comment>
<proteinExistence type="inferred from homology"/>
<dbReference type="Gene3D" id="3.90.730.10">
    <property type="entry name" value="Ribonuclease T2-like"/>
    <property type="match status" value="1"/>
</dbReference>
<comment type="subcellular location">
    <subcellularLocation>
        <location evidence="1">Endomembrane system</location>
        <topology evidence="1">Multi-pass membrane protein</topology>
    </subcellularLocation>
</comment>
<evidence type="ECO:0000256" key="12">
    <source>
        <dbReference type="ARBA" id="ARBA00023294"/>
    </source>
</evidence>
<dbReference type="InterPro" id="IPR036430">
    <property type="entry name" value="RNase_T2-like_sf"/>
</dbReference>
<dbReference type="STRING" id="106549.A0A540KVL8"/>
<comment type="caution">
    <text evidence="17">The sequence shown here is derived from an EMBL/GenBank/DDBJ whole genome shotgun (WGS) entry which is preliminary data.</text>
</comment>
<dbReference type="AlphaFoldDB" id="A0A540KVL8"/>
<evidence type="ECO:0000256" key="7">
    <source>
        <dbReference type="ARBA" id="ARBA00022847"/>
    </source>
</evidence>
<feature type="transmembrane region" description="Helical" evidence="15">
    <location>
        <begin position="144"/>
        <end position="163"/>
    </location>
</feature>
<keyword evidence="4" id="KW-0813">Transport</keyword>
<feature type="transmembrane region" description="Helical" evidence="15">
    <location>
        <begin position="54"/>
        <end position="75"/>
    </location>
</feature>
<keyword evidence="7" id="KW-0769">Symport</keyword>
<evidence type="ECO:0000256" key="2">
    <source>
        <dbReference type="ARBA" id="ARBA00005590"/>
    </source>
</evidence>
<gene>
    <name evidence="17" type="ORF">C1H46_036191</name>
</gene>
<evidence type="ECO:0000256" key="13">
    <source>
        <dbReference type="ARBA" id="ARBA00045588"/>
    </source>
</evidence>
<feature type="transmembrane region" description="Helical" evidence="15">
    <location>
        <begin position="287"/>
        <end position="311"/>
    </location>
</feature>
<evidence type="ECO:0000256" key="11">
    <source>
        <dbReference type="ARBA" id="ARBA00023180"/>
    </source>
</evidence>
<evidence type="ECO:0000256" key="14">
    <source>
        <dbReference type="RuleBase" id="RU004328"/>
    </source>
</evidence>
<keyword evidence="5 15" id="KW-0812">Transmembrane</keyword>
<dbReference type="GO" id="GO:0003723">
    <property type="term" value="F:RNA binding"/>
    <property type="evidence" value="ECO:0007669"/>
    <property type="project" value="InterPro"/>
</dbReference>
<evidence type="ECO:0000256" key="8">
    <source>
        <dbReference type="ARBA" id="ARBA00022970"/>
    </source>
</evidence>
<comment type="function">
    <text evidence="13">Carrier protein involved in proton-driven auxin influx. Mediates the formation of auxin gradient from developing leaves (site of auxin biosynthesis) to tips by contributing to the loading of auxin in vascular tissues and facilitating acropetal (base to tip) auxin transport within inner tissues of the root apex, and basipetal (tip to base) auxin transport within outer tissues of the root apex. May be involved in lateral roots and nodules formation.</text>
</comment>
<keyword evidence="11" id="KW-0325">Glycoprotein</keyword>
<accession>A0A540KVL8</accession>
<comment type="similarity">
    <text evidence="2">Belongs to the amino acid/polyamine transporter 2 family. Amino acid/auxin permease (AAAP) (TC 2.A.18.1) subfamily.</text>
</comment>
<reference evidence="17 18" key="1">
    <citation type="journal article" date="2019" name="G3 (Bethesda)">
        <title>Sequencing of a Wild Apple (Malus baccata) Genome Unravels the Differences Between Cultivated and Wild Apple Species Regarding Disease Resistance and Cold Tolerance.</title>
        <authorList>
            <person name="Chen X."/>
        </authorList>
    </citation>
    <scope>NUCLEOTIDE SEQUENCE [LARGE SCALE GENOMIC DNA]</scope>
    <source>
        <strain evidence="18">cv. Shandingzi</strain>
        <tissue evidence="17">Leaves</tissue>
    </source>
</reference>
<dbReference type="EMBL" id="VIEB01000917">
    <property type="protein sequence ID" value="TQD78246.1"/>
    <property type="molecule type" value="Genomic_DNA"/>
</dbReference>
<feature type="domain" description="Amino acid transporter transmembrane" evidence="16">
    <location>
        <begin position="24"/>
        <end position="377"/>
    </location>
</feature>
<evidence type="ECO:0000256" key="9">
    <source>
        <dbReference type="ARBA" id="ARBA00022989"/>
    </source>
</evidence>
<dbReference type="GO" id="GO:0006865">
    <property type="term" value="P:amino acid transport"/>
    <property type="evidence" value="ECO:0007669"/>
    <property type="project" value="UniProtKB-KW"/>
</dbReference>
<dbReference type="SUPFAM" id="SSF55895">
    <property type="entry name" value="Ribonuclease Rh-like"/>
    <property type="match status" value="1"/>
</dbReference>
<dbReference type="InterPro" id="IPR013057">
    <property type="entry name" value="AA_transpt_TM"/>
</dbReference>
<evidence type="ECO:0000256" key="10">
    <source>
        <dbReference type="ARBA" id="ARBA00023136"/>
    </source>
</evidence>
<dbReference type="GO" id="GO:0015293">
    <property type="term" value="F:symporter activity"/>
    <property type="evidence" value="ECO:0007669"/>
    <property type="project" value="UniProtKB-KW"/>
</dbReference>
<dbReference type="PANTHER" id="PTHR48017">
    <property type="entry name" value="OS05G0424000 PROTEIN-RELATED"/>
    <property type="match status" value="1"/>
</dbReference>
<evidence type="ECO:0000256" key="6">
    <source>
        <dbReference type="ARBA" id="ARBA00022729"/>
    </source>
</evidence>
<evidence type="ECO:0000256" key="4">
    <source>
        <dbReference type="ARBA" id="ARBA00022448"/>
    </source>
</evidence>
<evidence type="ECO:0000313" key="18">
    <source>
        <dbReference type="Proteomes" id="UP000315295"/>
    </source>
</evidence>
<dbReference type="GO" id="GO:0012505">
    <property type="term" value="C:endomembrane system"/>
    <property type="evidence" value="ECO:0007669"/>
    <property type="project" value="UniProtKB-SubCell"/>
</dbReference>
<name>A0A540KVL8_MALBA</name>
<dbReference type="GO" id="GO:0033897">
    <property type="term" value="F:ribonuclease T2 activity"/>
    <property type="evidence" value="ECO:0007669"/>
    <property type="project" value="InterPro"/>
</dbReference>
<keyword evidence="8" id="KW-0029">Amino-acid transport</keyword>